<proteinExistence type="predicted"/>
<name>A0A286U2L7_9BACT</name>
<comment type="caution">
    <text evidence="1">The sequence shown here is derived from an EMBL/GenBank/DDBJ whole genome shotgun (WGS) entry which is preliminary data.</text>
</comment>
<gene>
    <name evidence="1" type="ORF">SCALIN_C31_0013</name>
</gene>
<evidence type="ECO:0008006" key="3">
    <source>
        <dbReference type="Google" id="ProtNLM"/>
    </source>
</evidence>
<protein>
    <recommendedName>
        <fullName evidence="3">S1 motif domain-containing protein</fullName>
    </recommendedName>
</protein>
<dbReference type="Proteomes" id="UP000218542">
    <property type="component" value="Unassembled WGS sequence"/>
</dbReference>
<sequence>MIVDCMIASVVNVSDKGVGFQVMCKELRDTFRVFIPMDKVNGEQLLNMGDFVKVDFNEFFPFGNEVRMEVKSVTLDNDTK</sequence>
<evidence type="ECO:0000313" key="1">
    <source>
        <dbReference type="EMBL" id="GAX62379.1"/>
    </source>
</evidence>
<dbReference type="AlphaFoldDB" id="A0A286U2L7"/>
<dbReference type="RefSeq" id="WP_096895771.1">
    <property type="nucleotide sequence ID" value="NZ_BAOS01000031.1"/>
</dbReference>
<dbReference type="EMBL" id="BAOS01000031">
    <property type="protein sequence ID" value="GAX62379.1"/>
    <property type="molecule type" value="Genomic_DNA"/>
</dbReference>
<keyword evidence="2" id="KW-1185">Reference proteome</keyword>
<reference evidence="2" key="1">
    <citation type="journal article" date="2017" name="Environ. Microbiol. Rep.">
        <title>Genetic Diversity of Marine Anaerobic Ammonium-Oxidizing Bacteria as Revealed by Genomic and Proteomic Analyses of 'Candidatus Scalindua japonica'.</title>
        <authorList>
            <person name="Oshiki M."/>
            <person name="Mizuto K."/>
            <person name="Kimura Z."/>
            <person name="Kindaichi T."/>
            <person name="Satoh H."/>
            <person name="Okabe S."/>
        </authorList>
    </citation>
    <scope>NUCLEOTIDE SEQUENCE [LARGE SCALE GENOMIC DNA]</scope>
    <source>
        <strain evidence="2">husup-a2</strain>
    </source>
</reference>
<organism evidence="1 2">
    <name type="scientific">Candidatus Scalindua japonica</name>
    <dbReference type="NCBI Taxonomy" id="1284222"/>
    <lineage>
        <taxon>Bacteria</taxon>
        <taxon>Pseudomonadati</taxon>
        <taxon>Planctomycetota</taxon>
        <taxon>Candidatus Brocadiia</taxon>
        <taxon>Candidatus Brocadiales</taxon>
        <taxon>Candidatus Scalinduaceae</taxon>
        <taxon>Candidatus Scalindua</taxon>
    </lineage>
</organism>
<evidence type="ECO:0000313" key="2">
    <source>
        <dbReference type="Proteomes" id="UP000218542"/>
    </source>
</evidence>
<accession>A0A286U2L7</accession>